<sequence>MTLLAGLAVYFLGLAWTVRGFMALCFPQHEFRTIGIKDMRSSDDIASFSPIFMLGFRDISIGMFLIAHQKEDNPTAVATLLAVMGIMKLGDAFLVFIIGDGNKTVKGLGHLFMALMLLFWIFVVLH</sequence>
<gene>
    <name evidence="2" type="ORF">FTOL_00220</name>
</gene>
<keyword evidence="1" id="KW-0812">Transmembrane</keyword>
<proteinExistence type="predicted"/>
<dbReference type="AlphaFoldDB" id="A0AAE8LXS3"/>
<dbReference type="InterPro" id="IPR025363">
    <property type="entry name" value="DUF4267"/>
</dbReference>
<dbReference type="EMBL" id="ONZP01000010">
    <property type="protein sequence ID" value="SPJ70492.1"/>
    <property type="molecule type" value="Genomic_DNA"/>
</dbReference>
<keyword evidence="1" id="KW-1133">Transmembrane helix</keyword>
<keyword evidence="1" id="KW-0472">Membrane</keyword>
<name>A0AAE8LXS3_9HYPO</name>
<evidence type="ECO:0000313" key="2">
    <source>
        <dbReference type="EMBL" id="SPJ70492.1"/>
    </source>
</evidence>
<organism evidence="2 3">
    <name type="scientific">Fusarium torulosum</name>
    <dbReference type="NCBI Taxonomy" id="33205"/>
    <lineage>
        <taxon>Eukaryota</taxon>
        <taxon>Fungi</taxon>
        <taxon>Dikarya</taxon>
        <taxon>Ascomycota</taxon>
        <taxon>Pezizomycotina</taxon>
        <taxon>Sordariomycetes</taxon>
        <taxon>Hypocreomycetidae</taxon>
        <taxon>Hypocreales</taxon>
        <taxon>Nectriaceae</taxon>
        <taxon>Fusarium</taxon>
    </lineage>
</organism>
<evidence type="ECO:0000313" key="3">
    <source>
        <dbReference type="Proteomes" id="UP001187734"/>
    </source>
</evidence>
<accession>A0AAE8LXS3</accession>
<feature type="transmembrane region" description="Helical" evidence="1">
    <location>
        <begin position="105"/>
        <end position="125"/>
    </location>
</feature>
<reference evidence="2" key="1">
    <citation type="submission" date="2018-03" db="EMBL/GenBank/DDBJ databases">
        <authorList>
            <person name="Guldener U."/>
        </authorList>
    </citation>
    <scope>NUCLEOTIDE SEQUENCE</scope>
</reference>
<feature type="transmembrane region" description="Helical" evidence="1">
    <location>
        <begin position="78"/>
        <end position="99"/>
    </location>
</feature>
<dbReference type="Proteomes" id="UP001187734">
    <property type="component" value="Unassembled WGS sequence"/>
</dbReference>
<protein>
    <recommendedName>
        <fullName evidence="4">DUF4267 domain-containing protein</fullName>
    </recommendedName>
</protein>
<evidence type="ECO:0000256" key="1">
    <source>
        <dbReference type="SAM" id="Phobius"/>
    </source>
</evidence>
<feature type="transmembrane region" description="Helical" evidence="1">
    <location>
        <begin position="47"/>
        <end position="66"/>
    </location>
</feature>
<evidence type="ECO:0008006" key="4">
    <source>
        <dbReference type="Google" id="ProtNLM"/>
    </source>
</evidence>
<keyword evidence="3" id="KW-1185">Reference proteome</keyword>
<dbReference type="Pfam" id="PF14087">
    <property type="entry name" value="DUF4267"/>
    <property type="match status" value="1"/>
</dbReference>
<comment type="caution">
    <text evidence="2">The sequence shown here is derived from an EMBL/GenBank/DDBJ whole genome shotgun (WGS) entry which is preliminary data.</text>
</comment>